<dbReference type="Proteomes" id="UP001230908">
    <property type="component" value="Unassembled WGS sequence"/>
</dbReference>
<dbReference type="InterPro" id="IPR009045">
    <property type="entry name" value="Zn_M74/Hedgehog-like"/>
</dbReference>
<dbReference type="CDD" id="cd14843">
    <property type="entry name" value="D-Ala-D-Ala_dipeptidase_like"/>
    <property type="match status" value="1"/>
</dbReference>
<dbReference type="PANTHER" id="PTHR43126:SF2">
    <property type="entry name" value="D-ALANYL-D-ALANINE DIPEPTIDASE"/>
    <property type="match status" value="1"/>
</dbReference>
<evidence type="ECO:0000256" key="4">
    <source>
        <dbReference type="ARBA" id="ARBA00022801"/>
    </source>
</evidence>
<feature type="binding site" evidence="9">
    <location>
        <position position="128"/>
    </location>
    <ligand>
        <name>Zn(2+)</name>
        <dbReference type="ChEBI" id="CHEBI:29105"/>
        <note>catalytic</note>
    </ligand>
</feature>
<evidence type="ECO:0000256" key="1">
    <source>
        <dbReference type="ARBA" id="ARBA00001362"/>
    </source>
</evidence>
<evidence type="ECO:0000256" key="10">
    <source>
        <dbReference type="PIRNR" id="PIRNR026671"/>
    </source>
</evidence>
<evidence type="ECO:0000256" key="8">
    <source>
        <dbReference type="ARBA" id="ARBA00023316"/>
    </source>
</evidence>
<evidence type="ECO:0000256" key="5">
    <source>
        <dbReference type="ARBA" id="ARBA00022833"/>
    </source>
</evidence>
<feature type="binding site" evidence="9">
    <location>
        <position position="121"/>
    </location>
    <ligand>
        <name>Zn(2+)</name>
        <dbReference type="ChEBI" id="CHEBI:29105"/>
        <note>catalytic</note>
    </ligand>
</feature>
<dbReference type="PIRSF" id="PIRSF026671">
    <property type="entry name" value="AA_dipeptidase"/>
    <property type="match status" value="1"/>
</dbReference>
<dbReference type="Pfam" id="PF01427">
    <property type="entry name" value="Peptidase_M15"/>
    <property type="match status" value="1"/>
</dbReference>
<dbReference type="InterPro" id="IPR000755">
    <property type="entry name" value="A_A_dipeptidase"/>
</dbReference>
<gene>
    <name evidence="11" type="ORF">RB614_14795</name>
</gene>
<evidence type="ECO:0000313" key="12">
    <source>
        <dbReference type="Proteomes" id="UP001230908"/>
    </source>
</evidence>
<feature type="active site" description="Proton donor/acceptor" evidence="9">
    <location>
        <position position="189"/>
    </location>
</feature>
<dbReference type="SUPFAM" id="SSF55166">
    <property type="entry name" value="Hedgehog/DD-peptidase"/>
    <property type="match status" value="1"/>
</dbReference>
<dbReference type="PANTHER" id="PTHR43126">
    <property type="entry name" value="D-ALANYL-D-ALANINE DIPEPTIDASE"/>
    <property type="match status" value="1"/>
</dbReference>
<evidence type="ECO:0000256" key="7">
    <source>
        <dbReference type="ARBA" id="ARBA00023049"/>
    </source>
</evidence>
<organism evidence="11 12">
    <name type="scientific">Phytohabitans maris</name>
    <dbReference type="NCBI Taxonomy" id="3071409"/>
    <lineage>
        <taxon>Bacteria</taxon>
        <taxon>Bacillati</taxon>
        <taxon>Actinomycetota</taxon>
        <taxon>Actinomycetes</taxon>
        <taxon>Micromonosporales</taxon>
        <taxon>Micromonosporaceae</taxon>
    </lineage>
</organism>
<dbReference type="HAMAP" id="MF_01924">
    <property type="entry name" value="A_A_dipeptidase"/>
    <property type="match status" value="1"/>
</dbReference>
<dbReference type="Gene3D" id="3.30.1380.10">
    <property type="match status" value="1"/>
</dbReference>
<comment type="similarity">
    <text evidence="9 10">Belongs to the peptidase M15D family.</text>
</comment>
<name>A0ABU0ZFH2_9ACTN</name>
<comment type="cofactor">
    <cofactor evidence="9">
        <name>Zn(2+)</name>
        <dbReference type="ChEBI" id="CHEBI:29105"/>
    </cofactor>
    <text evidence="9">Binds 1 zinc ion per subunit.</text>
</comment>
<feature type="site" description="Transition state stabilizer" evidence="9">
    <location>
        <position position="77"/>
    </location>
</feature>
<comment type="function">
    <text evidence="9 10">Catalyzes hydrolysis of the D-alanyl-D-alanine dipeptide.</text>
</comment>
<feature type="binding site" evidence="9">
    <location>
        <position position="192"/>
    </location>
    <ligand>
        <name>Zn(2+)</name>
        <dbReference type="ChEBI" id="CHEBI:29105"/>
        <note>catalytic</note>
    </ligand>
</feature>
<comment type="caution">
    <text evidence="11">The sequence shown here is derived from an EMBL/GenBank/DDBJ whole genome shotgun (WGS) entry which is preliminary data.</text>
</comment>
<evidence type="ECO:0000256" key="2">
    <source>
        <dbReference type="ARBA" id="ARBA00022670"/>
    </source>
</evidence>
<accession>A0ABU0ZFH2</accession>
<keyword evidence="2 9" id="KW-0645">Protease</keyword>
<proteinExistence type="inferred from homology"/>
<dbReference type="EC" id="3.4.13.22" evidence="9 10"/>
<keyword evidence="12" id="KW-1185">Reference proteome</keyword>
<comment type="catalytic activity">
    <reaction evidence="1 9 10">
        <text>D-alanyl-D-alanine + H2O = 2 D-alanine</text>
        <dbReference type="Rhea" id="RHEA:20661"/>
        <dbReference type="ChEBI" id="CHEBI:15377"/>
        <dbReference type="ChEBI" id="CHEBI:57416"/>
        <dbReference type="ChEBI" id="CHEBI:57822"/>
        <dbReference type="EC" id="3.4.13.22"/>
    </reaction>
</comment>
<reference evidence="11 12" key="1">
    <citation type="submission" date="2023-08" db="EMBL/GenBank/DDBJ databases">
        <title>Phytohabitans sansha sp. nov., isolated from marine sediment.</title>
        <authorList>
            <person name="Zhao Y."/>
            <person name="Yi K."/>
        </authorList>
    </citation>
    <scope>NUCLEOTIDE SEQUENCE [LARGE SCALE GENOMIC DNA]</scope>
    <source>
        <strain evidence="11 12">ZYX-F-186</strain>
    </source>
</reference>
<evidence type="ECO:0000256" key="6">
    <source>
        <dbReference type="ARBA" id="ARBA00022997"/>
    </source>
</evidence>
<evidence type="ECO:0000256" key="3">
    <source>
        <dbReference type="ARBA" id="ARBA00022723"/>
    </source>
</evidence>
<keyword evidence="5 9" id="KW-0862">Zinc</keyword>
<evidence type="ECO:0000313" key="11">
    <source>
        <dbReference type="EMBL" id="MDQ7905785.1"/>
    </source>
</evidence>
<keyword evidence="3 9" id="KW-0479">Metal-binding</keyword>
<dbReference type="EMBL" id="JAVHUY010000012">
    <property type="protein sequence ID" value="MDQ7905785.1"/>
    <property type="molecule type" value="Genomic_DNA"/>
</dbReference>
<keyword evidence="4 9" id="KW-0378">Hydrolase</keyword>
<keyword evidence="7 9" id="KW-0482">Metalloprotease</keyword>
<evidence type="ECO:0000256" key="9">
    <source>
        <dbReference type="HAMAP-Rule" id="MF_01924"/>
    </source>
</evidence>
<protein>
    <recommendedName>
        <fullName evidence="9 10">D-alanyl-D-alanine dipeptidase</fullName>
        <shortName evidence="9 10">D-Ala-D-Ala dipeptidase</shortName>
        <ecNumber evidence="9 10">3.4.13.22</ecNumber>
    </recommendedName>
</protein>
<keyword evidence="8 10" id="KW-0961">Cell wall biogenesis/degradation</keyword>
<dbReference type="RefSeq" id="WP_308713058.1">
    <property type="nucleotide sequence ID" value="NZ_JAVHUY010000012.1"/>
</dbReference>
<sequence length="216" mass="23385">MAEVVLLADERISAVPVSDCGEPLVDLRTVAGVEVDGRQADAAGAYARVRAGAARLLLRAQRALPAGYRMVVVEGYRPPALQARYFDEHVALLRGRHPDWPAARLRREASRYISPPAVAPHVTGGALDLTLRGPDGRLCWMGTEVNASPEDSDCACYTDADNISGEARSNRAALRSAMTGAGFVNYPTEWWHWSVGDRYWAFVTGGAAARYGPLPH</sequence>
<keyword evidence="6 9" id="KW-0224">Dipeptidase</keyword>